<dbReference type="GeneID" id="91564984"/>
<organism evidence="1 2">
    <name type="scientific">Mesorhizobium ciceri</name>
    <dbReference type="NCBI Taxonomy" id="39645"/>
    <lineage>
        <taxon>Bacteria</taxon>
        <taxon>Pseudomonadati</taxon>
        <taxon>Pseudomonadota</taxon>
        <taxon>Alphaproteobacteria</taxon>
        <taxon>Hyphomicrobiales</taxon>
        <taxon>Phyllobacteriaceae</taxon>
        <taxon>Mesorhizobium</taxon>
    </lineage>
</organism>
<gene>
    <name evidence="1" type="ORF">LRP29_31900</name>
</gene>
<accession>A0AB38TNQ1</accession>
<geneLocation type="plasmid" evidence="1 2">
    <name>unnamed</name>
</geneLocation>
<keyword evidence="2" id="KW-1185">Reference proteome</keyword>
<dbReference type="Proteomes" id="UP001060070">
    <property type="component" value="Plasmid unnamed"/>
</dbReference>
<reference evidence="1 2" key="1">
    <citation type="journal article" date="2022" name="Microbiol. Resour. Announc.">
        <title>Complete Genome Sequence of Mesorhizobium ciceri Strain R30, a Rhizobium Used as a Commercial Inoculant for Chickpea in Argentina.</title>
        <authorList>
            <person name="Foresto E."/>
            <person name="Revale S."/>
            <person name="Primo E."/>
            <person name="Nievas F."/>
            <person name="Carezzano E."/>
            <person name="Puente M."/>
            <person name="Alzari P."/>
            <person name="Mart M."/>
            <person name="Ben-Assaya M."/>
            <person name="Mornico D."/>
            <person name="Santoro M."/>
            <person name="Mart F."/>
            <person name="Giordano W."/>
            <person name="Bogino P."/>
        </authorList>
    </citation>
    <scope>NUCLEOTIDE SEQUENCE [LARGE SCALE GENOMIC DNA]</scope>
    <source>
        <strain evidence="1 2">R30</strain>
    </source>
</reference>
<keyword evidence="1" id="KW-0614">Plasmid</keyword>
<proteinExistence type="predicted"/>
<evidence type="ECO:0000313" key="1">
    <source>
        <dbReference type="EMBL" id="UTU55316.1"/>
    </source>
</evidence>
<evidence type="ECO:0000313" key="2">
    <source>
        <dbReference type="Proteomes" id="UP001060070"/>
    </source>
</evidence>
<dbReference type="AlphaFoldDB" id="A0AB38TNQ1"/>
<sequence>MVGQIIELEANQFKERCAAVFRVEQQKNKHLQRAGSSAHSEPLWP</sequence>
<protein>
    <submittedName>
        <fullName evidence="1">Uncharacterized protein</fullName>
    </submittedName>
</protein>
<dbReference type="EMBL" id="CP088148">
    <property type="protein sequence ID" value="UTU55316.1"/>
    <property type="molecule type" value="Genomic_DNA"/>
</dbReference>
<name>A0AB38TNQ1_9HYPH</name>
<dbReference type="RefSeq" id="WP_155924994.1">
    <property type="nucleotide sequence ID" value="NZ_CP015063.1"/>
</dbReference>